<dbReference type="EMBL" id="FUEG01000005">
    <property type="protein sequence ID" value="SJL04306.1"/>
    <property type="molecule type" value="Genomic_DNA"/>
</dbReference>
<keyword evidence="2" id="KW-1185">Reference proteome</keyword>
<dbReference type="Proteomes" id="UP000219338">
    <property type="component" value="Unassembled WGS sequence"/>
</dbReference>
<name>A0A284R6G0_ARMOS</name>
<evidence type="ECO:0000313" key="2">
    <source>
        <dbReference type="Proteomes" id="UP000219338"/>
    </source>
</evidence>
<reference evidence="2" key="1">
    <citation type="journal article" date="2017" name="Nat. Ecol. Evol.">
        <title>Genome expansion and lineage-specific genetic innovations in the forest pathogenic fungi Armillaria.</title>
        <authorList>
            <person name="Sipos G."/>
            <person name="Prasanna A.N."/>
            <person name="Walter M.C."/>
            <person name="O'Connor E."/>
            <person name="Balint B."/>
            <person name="Krizsan K."/>
            <person name="Kiss B."/>
            <person name="Hess J."/>
            <person name="Varga T."/>
            <person name="Slot J."/>
            <person name="Riley R."/>
            <person name="Boka B."/>
            <person name="Rigling D."/>
            <person name="Barry K."/>
            <person name="Lee J."/>
            <person name="Mihaltcheva S."/>
            <person name="LaButti K."/>
            <person name="Lipzen A."/>
            <person name="Waldron R."/>
            <person name="Moloney N.M."/>
            <person name="Sperisen C."/>
            <person name="Kredics L."/>
            <person name="Vagvoelgyi C."/>
            <person name="Patrignani A."/>
            <person name="Fitzpatrick D."/>
            <person name="Nagy I."/>
            <person name="Doyle S."/>
            <person name="Anderson J.B."/>
            <person name="Grigoriev I.V."/>
            <person name="Gueldener U."/>
            <person name="Muensterkoetter M."/>
            <person name="Nagy L.G."/>
        </authorList>
    </citation>
    <scope>NUCLEOTIDE SEQUENCE [LARGE SCALE GENOMIC DNA]</scope>
    <source>
        <strain evidence="2">C18/9</strain>
    </source>
</reference>
<proteinExistence type="predicted"/>
<sequence length="202" mass="22363">MTEERTLNVPARPLRDRSPYAFPSMPSSLKLDPPLCAVEQWDPSREATVATQPSIVLKRPYLCHRLQLDLRSSLIDIDWGIEEVKLNGICEIWMVFFEDLAAGLFTVMMGVLESVTRRQASAGFFGVLDKKTVVGFEEWSSSSSKATSMVLERGKEGDRYGLSQNVSARVHGPGSGVLSPTAMTCTIWISLLTTTNTYLSNV</sequence>
<accession>A0A284R6G0</accession>
<gene>
    <name evidence="1" type="ORF">ARMOST_07668</name>
</gene>
<protein>
    <submittedName>
        <fullName evidence="1">Uncharacterized protein</fullName>
    </submittedName>
</protein>
<organism evidence="1 2">
    <name type="scientific">Armillaria ostoyae</name>
    <name type="common">Armillaria root rot fungus</name>
    <dbReference type="NCBI Taxonomy" id="47428"/>
    <lineage>
        <taxon>Eukaryota</taxon>
        <taxon>Fungi</taxon>
        <taxon>Dikarya</taxon>
        <taxon>Basidiomycota</taxon>
        <taxon>Agaricomycotina</taxon>
        <taxon>Agaricomycetes</taxon>
        <taxon>Agaricomycetidae</taxon>
        <taxon>Agaricales</taxon>
        <taxon>Marasmiineae</taxon>
        <taxon>Physalacriaceae</taxon>
        <taxon>Armillaria</taxon>
    </lineage>
</organism>
<dbReference type="AlphaFoldDB" id="A0A284R6G0"/>
<evidence type="ECO:0000313" key="1">
    <source>
        <dbReference type="EMBL" id="SJL04306.1"/>
    </source>
</evidence>